<dbReference type="EMBL" id="PECH01000010">
    <property type="protein sequence ID" value="TDZ77465.1"/>
    <property type="molecule type" value="Genomic_DNA"/>
</dbReference>
<name>A0A4R8RTX8_9MYCO</name>
<keyword evidence="3" id="KW-0804">Transcription</keyword>
<dbReference type="PROSITE" id="PS50977">
    <property type="entry name" value="HTH_TETR_2"/>
    <property type="match status" value="1"/>
</dbReference>
<dbReference type="InterPro" id="IPR041347">
    <property type="entry name" value="MftR_C"/>
</dbReference>
<dbReference type="Pfam" id="PF00440">
    <property type="entry name" value="TetR_N"/>
    <property type="match status" value="1"/>
</dbReference>
<dbReference type="Gene3D" id="1.10.357.10">
    <property type="entry name" value="Tetracycline Repressor, domain 2"/>
    <property type="match status" value="1"/>
</dbReference>
<dbReference type="InterPro" id="IPR050109">
    <property type="entry name" value="HTH-type_TetR-like_transc_reg"/>
</dbReference>
<evidence type="ECO:0000259" key="5">
    <source>
        <dbReference type="PROSITE" id="PS50977"/>
    </source>
</evidence>
<dbReference type="GO" id="GO:0000976">
    <property type="term" value="F:transcription cis-regulatory region binding"/>
    <property type="evidence" value="ECO:0007669"/>
    <property type="project" value="TreeGrafter"/>
</dbReference>
<dbReference type="SUPFAM" id="SSF46689">
    <property type="entry name" value="Homeodomain-like"/>
    <property type="match status" value="1"/>
</dbReference>
<feature type="domain" description="HTH tetR-type" evidence="5">
    <location>
        <begin position="11"/>
        <end position="71"/>
    </location>
</feature>
<reference evidence="6 7" key="1">
    <citation type="journal article" date="2019" name="Sci. Rep.">
        <title>Extended insight into the Mycobacterium chelonae-abscessus complex through whole genome sequencing of Mycobacterium salmoniphilum outbreak and Mycobacterium salmoniphilum-like strains.</title>
        <authorList>
            <person name="Behra P.R.K."/>
            <person name="Das S."/>
            <person name="Pettersson B.M.F."/>
            <person name="Shirreff L."/>
            <person name="DuCote T."/>
            <person name="Jacobsson K.G."/>
            <person name="Ennis D.G."/>
            <person name="Kirsebom L.A."/>
        </authorList>
    </citation>
    <scope>NUCLEOTIDE SEQUENCE [LARGE SCALE GENOMIC DNA]</scope>
    <source>
        <strain evidence="6 7">DE 4585</strain>
    </source>
</reference>
<evidence type="ECO:0000256" key="3">
    <source>
        <dbReference type="ARBA" id="ARBA00023163"/>
    </source>
</evidence>
<protein>
    <submittedName>
        <fullName evidence="6">Putative DNA-binding transcriptional regulator</fullName>
    </submittedName>
</protein>
<dbReference type="AlphaFoldDB" id="A0A4R8RTX8"/>
<dbReference type="InterPro" id="IPR009057">
    <property type="entry name" value="Homeodomain-like_sf"/>
</dbReference>
<accession>A0A4R8RTX8</accession>
<organism evidence="6 7">
    <name type="scientific">Mycobacteroides salmoniphilum</name>
    <dbReference type="NCBI Taxonomy" id="404941"/>
    <lineage>
        <taxon>Bacteria</taxon>
        <taxon>Bacillati</taxon>
        <taxon>Actinomycetota</taxon>
        <taxon>Actinomycetes</taxon>
        <taxon>Mycobacteriales</taxon>
        <taxon>Mycobacteriaceae</taxon>
        <taxon>Mycobacteroides</taxon>
    </lineage>
</organism>
<feature type="DNA-binding region" description="H-T-H motif" evidence="4">
    <location>
        <begin position="34"/>
        <end position="53"/>
    </location>
</feature>
<evidence type="ECO:0000256" key="2">
    <source>
        <dbReference type="ARBA" id="ARBA00023125"/>
    </source>
</evidence>
<dbReference type="RefSeq" id="WP_134062645.1">
    <property type="nucleotide sequence ID" value="NZ_PECG01000003.1"/>
</dbReference>
<evidence type="ECO:0000313" key="7">
    <source>
        <dbReference type="Proteomes" id="UP000295117"/>
    </source>
</evidence>
<sequence>MTGSLRSRQRMRVRSDIYNAAIALFSERGFHTVTTEEIAAAAGVSPSTYFRHVNAKEDLLLAPLLISGDAITTRFSHRPRGEAVPVALAAAISERSAEVHDDELHRWRTAILTAPELMARVSLISVQDREQLTAIAADRMGLDAVADQRPGLIVHMLLAAAEFGFRRWLGPDANLRLDACVESALMAVLDLRTEWSRP</sequence>
<evidence type="ECO:0000256" key="1">
    <source>
        <dbReference type="ARBA" id="ARBA00023015"/>
    </source>
</evidence>
<evidence type="ECO:0000256" key="4">
    <source>
        <dbReference type="PROSITE-ProRule" id="PRU00335"/>
    </source>
</evidence>
<gene>
    <name evidence="6" type="ORF">DE4585_04860</name>
</gene>
<dbReference type="Proteomes" id="UP000295117">
    <property type="component" value="Unassembled WGS sequence"/>
</dbReference>
<dbReference type="Gene3D" id="1.10.10.60">
    <property type="entry name" value="Homeodomain-like"/>
    <property type="match status" value="1"/>
</dbReference>
<proteinExistence type="predicted"/>
<dbReference type="GO" id="GO:0003700">
    <property type="term" value="F:DNA-binding transcription factor activity"/>
    <property type="evidence" value="ECO:0007669"/>
    <property type="project" value="TreeGrafter"/>
</dbReference>
<evidence type="ECO:0000313" key="6">
    <source>
        <dbReference type="EMBL" id="TDZ77465.1"/>
    </source>
</evidence>
<dbReference type="Pfam" id="PF17754">
    <property type="entry name" value="TetR_C_14"/>
    <property type="match status" value="1"/>
</dbReference>
<comment type="caution">
    <text evidence="6">The sequence shown here is derived from an EMBL/GenBank/DDBJ whole genome shotgun (WGS) entry which is preliminary data.</text>
</comment>
<keyword evidence="1" id="KW-0805">Transcription regulation</keyword>
<dbReference type="PRINTS" id="PR00455">
    <property type="entry name" value="HTHTETR"/>
</dbReference>
<dbReference type="InterPro" id="IPR001647">
    <property type="entry name" value="HTH_TetR"/>
</dbReference>
<keyword evidence="2 4" id="KW-0238">DNA-binding</keyword>
<dbReference type="PANTHER" id="PTHR30055">
    <property type="entry name" value="HTH-TYPE TRANSCRIPTIONAL REGULATOR RUTR"/>
    <property type="match status" value="1"/>
</dbReference>
<dbReference type="PANTHER" id="PTHR30055:SF238">
    <property type="entry name" value="MYCOFACTOCIN BIOSYNTHESIS TRANSCRIPTIONAL REGULATOR MFTR-RELATED"/>
    <property type="match status" value="1"/>
</dbReference>